<name>A0ABY5NUG9_9FLAO</name>
<feature type="signal peptide" evidence="1">
    <location>
        <begin position="1"/>
        <end position="23"/>
    </location>
</feature>
<reference evidence="2 3" key="1">
    <citation type="submission" date="2022-08" db="EMBL/GenBank/DDBJ databases">
        <title>Myroides zhujiangensis sp. nov., a novel bacterium isolated from sediment in the Pearl River Estuary.</title>
        <authorList>
            <person name="Cui L."/>
        </authorList>
    </citation>
    <scope>NUCLEOTIDE SEQUENCE [LARGE SCALE GENOMIC DNA]</scope>
    <source>
        <strain evidence="2 3">SCSIO 72103</strain>
    </source>
</reference>
<organism evidence="2 3">
    <name type="scientific">Paenimyroides aestuarii</name>
    <dbReference type="NCBI Taxonomy" id="2968490"/>
    <lineage>
        <taxon>Bacteria</taxon>
        <taxon>Pseudomonadati</taxon>
        <taxon>Bacteroidota</taxon>
        <taxon>Flavobacteriia</taxon>
        <taxon>Flavobacteriales</taxon>
        <taxon>Flavobacteriaceae</taxon>
        <taxon>Paenimyroides</taxon>
    </lineage>
</organism>
<keyword evidence="3" id="KW-1185">Reference proteome</keyword>
<gene>
    <name evidence="2" type="ORF">NPX36_04150</name>
</gene>
<evidence type="ECO:0000313" key="3">
    <source>
        <dbReference type="Proteomes" id="UP001317001"/>
    </source>
</evidence>
<proteinExistence type="predicted"/>
<accession>A0ABY5NUG9</accession>
<dbReference type="Proteomes" id="UP001317001">
    <property type="component" value="Chromosome"/>
</dbReference>
<feature type="chain" id="PRO_5045110822" evidence="1">
    <location>
        <begin position="24"/>
        <end position="172"/>
    </location>
</feature>
<protein>
    <submittedName>
        <fullName evidence="2">Uncharacterized protein</fullName>
    </submittedName>
</protein>
<sequence length="172" mass="20518">MKKLFVIIFVLVFFNSFSQQSFSQQYEEKLLYIDKLEIGKIENETQKIVVNEKDFIETMNYHFSDKKKYFNYMTIQKEYYEGANYYYISMKSNMNKDLVIALKKIDDKLFIDNKYGIRIFICEGDKNCFARFFGIDKETNSMLFSCRETILCVDEETVKSNPCEATKSLITY</sequence>
<keyword evidence="1" id="KW-0732">Signal</keyword>
<evidence type="ECO:0000313" key="2">
    <source>
        <dbReference type="EMBL" id="UUV22236.1"/>
    </source>
</evidence>
<dbReference type="RefSeq" id="WP_257500153.1">
    <property type="nucleotide sequence ID" value="NZ_CP102382.1"/>
</dbReference>
<evidence type="ECO:0000256" key="1">
    <source>
        <dbReference type="SAM" id="SignalP"/>
    </source>
</evidence>
<dbReference type="EMBL" id="CP102382">
    <property type="protein sequence ID" value="UUV22236.1"/>
    <property type="molecule type" value="Genomic_DNA"/>
</dbReference>